<protein>
    <submittedName>
        <fullName evidence="2">Uncharacterized protein</fullName>
    </submittedName>
</protein>
<feature type="compositionally biased region" description="Basic and acidic residues" evidence="1">
    <location>
        <begin position="50"/>
        <end position="64"/>
    </location>
</feature>
<gene>
    <name evidence="2" type="ORF">KIN20_014147</name>
</gene>
<dbReference type="EMBL" id="JAHQIW010002803">
    <property type="protein sequence ID" value="KAJ1356428.1"/>
    <property type="molecule type" value="Genomic_DNA"/>
</dbReference>
<evidence type="ECO:0000313" key="3">
    <source>
        <dbReference type="Proteomes" id="UP001196413"/>
    </source>
</evidence>
<feature type="compositionally biased region" description="Polar residues" evidence="1">
    <location>
        <begin position="34"/>
        <end position="49"/>
    </location>
</feature>
<proteinExistence type="predicted"/>
<evidence type="ECO:0000256" key="1">
    <source>
        <dbReference type="SAM" id="MobiDB-lite"/>
    </source>
</evidence>
<sequence>MAARINYRRHIEKDRIEDYGLFVDGLKRCAELDSATQSNRSDRTSSTNKDLPEKKSKLMPDADGSHLVRSIRNDNCRKALKKDLHRHMIKKLLEARKRSSLEDGRQDLCEYSVMLSTLMKEVEIKKTSRHGRELITGKFCEFESRLTRNLCTSLYITWSVQFEIVFVSETA</sequence>
<name>A0AAD5QLG7_PARTN</name>
<feature type="region of interest" description="Disordered" evidence="1">
    <location>
        <begin position="34"/>
        <end position="64"/>
    </location>
</feature>
<dbReference type="Proteomes" id="UP001196413">
    <property type="component" value="Unassembled WGS sequence"/>
</dbReference>
<evidence type="ECO:0000313" key="2">
    <source>
        <dbReference type="EMBL" id="KAJ1356428.1"/>
    </source>
</evidence>
<organism evidence="2 3">
    <name type="scientific">Parelaphostrongylus tenuis</name>
    <name type="common">Meningeal worm</name>
    <dbReference type="NCBI Taxonomy" id="148309"/>
    <lineage>
        <taxon>Eukaryota</taxon>
        <taxon>Metazoa</taxon>
        <taxon>Ecdysozoa</taxon>
        <taxon>Nematoda</taxon>
        <taxon>Chromadorea</taxon>
        <taxon>Rhabditida</taxon>
        <taxon>Rhabditina</taxon>
        <taxon>Rhabditomorpha</taxon>
        <taxon>Strongyloidea</taxon>
        <taxon>Metastrongylidae</taxon>
        <taxon>Parelaphostrongylus</taxon>
    </lineage>
</organism>
<dbReference type="AlphaFoldDB" id="A0AAD5QLG7"/>
<comment type="caution">
    <text evidence="2">The sequence shown here is derived from an EMBL/GenBank/DDBJ whole genome shotgun (WGS) entry which is preliminary data.</text>
</comment>
<reference evidence="2" key="1">
    <citation type="submission" date="2021-06" db="EMBL/GenBank/DDBJ databases">
        <title>Parelaphostrongylus tenuis whole genome reference sequence.</title>
        <authorList>
            <person name="Garwood T.J."/>
            <person name="Larsen P.A."/>
            <person name="Fountain-Jones N.M."/>
            <person name="Garbe J.R."/>
            <person name="Macchietto M.G."/>
            <person name="Kania S.A."/>
            <person name="Gerhold R.W."/>
            <person name="Richards J.E."/>
            <person name="Wolf T.M."/>
        </authorList>
    </citation>
    <scope>NUCLEOTIDE SEQUENCE</scope>
    <source>
        <strain evidence="2">MNPRO001-30</strain>
        <tissue evidence="2">Meninges</tissue>
    </source>
</reference>
<keyword evidence="3" id="KW-1185">Reference proteome</keyword>
<accession>A0AAD5QLG7</accession>